<proteinExistence type="predicted"/>
<organism evidence="1 2">
    <name type="scientific">Eikenella corrodens</name>
    <dbReference type="NCBI Taxonomy" id="539"/>
    <lineage>
        <taxon>Bacteria</taxon>
        <taxon>Pseudomonadati</taxon>
        <taxon>Pseudomonadota</taxon>
        <taxon>Betaproteobacteria</taxon>
        <taxon>Neisseriales</taxon>
        <taxon>Neisseriaceae</taxon>
        <taxon>Eikenella</taxon>
    </lineage>
</organism>
<reference evidence="1 2" key="1">
    <citation type="submission" date="2018-12" db="EMBL/GenBank/DDBJ databases">
        <title>Genome sequencing of Eikenella corrodens KCOM 3110 (= JS217).</title>
        <authorList>
            <person name="Koo J.-K."/>
            <person name="Park S.-N."/>
            <person name="Lim Y.K."/>
        </authorList>
    </citation>
    <scope>NUCLEOTIDE SEQUENCE [LARGE SCALE GENOMIC DNA]</scope>
    <source>
        <strain evidence="1 2">KCOM 3110</strain>
    </source>
</reference>
<accession>A0A3S9SGL1</accession>
<dbReference type="OrthoDB" id="9885821at2"/>
<dbReference type="AlphaFoldDB" id="A0A3S9SGL1"/>
<sequence>MDALPLFSISQTAKSKGWNCDVQPSPAGRSIADSIRHWLALPYFDFHPLSAPSLTPTGKQNIVN</sequence>
<dbReference type="RefSeq" id="WP_126982229.1">
    <property type="nucleotide sequence ID" value="NZ_CP034670.1"/>
</dbReference>
<name>A0A3S9SGL1_EIKCO</name>
<evidence type="ECO:0000313" key="1">
    <source>
        <dbReference type="EMBL" id="AZR58662.1"/>
    </source>
</evidence>
<dbReference type="Proteomes" id="UP000282435">
    <property type="component" value="Chromosome"/>
</dbReference>
<evidence type="ECO:0000313" key="2">
    <source>
        <dbReference type="Proteomes" id="UP000282435"/>
    </source>
</evidence>
<dbReference type="EMBL" id="CP034670">
    <property type="protein sequence ID" value="AZR58662.1"/>
    <property type="molecule type" value="Genomic_DNA"/>
</dbReference>
<gene>
    <name evidence="1" type="ORF">ELB75_00540</name>
</gene>
<protein>
    <submittedName>
        <fullName evidence="1">Uncharacterized protein</fullName>
    </submittedName>
</protein>